<evidence type="ECO:0000256" key="1">
    <source>
        <dbReference type="ARBA" id="ARBA00004241"/>
    </source>
</evidence>
<sequence length="161" mass="18583">MKNLLRTDQKGITLVELLSVLVLISLVTGIIWTTLNISVKHNVVETTKLKLQQEANAVITKLQYEHRRNDCYRLITSKNEIIIQGCEDVPSFKSIIAQDYFYEASEFEDSLSSDDTYKSQIDVRVEPKKSNLDNLYLKIRDKNNPKLSVTIQTSITRYQNK</sequence>
<keyword evidence="3" id="KW-0472">Membrane</keyword>
<keyword evidence="2" id="KW-0178">Competence</keyword>
<accession>A0ABR8PJP8</accession>
<keyword evidence="3" id="KW-0812">Transmembrane</keyword>
<reference evidence="4 5" key="1">
    <citation type="submission" date="2020-08" db="EMBL/GenBank/DDBJ databases">
        <title>A Genomic Blueprint of the Chicken Gut Microbiome.</title>
        <authorList>
            <person name="Gilroy R."/>
            <person name="Ravi A."/>
            <person name="Getino M."/>
            <person name="Pursley I."/>
            <person name="Horton D.L."/>
            <person name="Alikhan N.-F."/>
            <person name="Baker D."/>
            <person name="Gharbi K."/>
            <person name="Hall N."/>
            <person name="Watson M."/>
            <person name="Adriaenssens E.M."/>
            <person name="Foster-Nyarko E."/>
            <person name="Jarju S."/>
            <person name="Secka A."/>
            <person name="Antonio M."/>
            <person name="Oren A."/>
            <person name="Chaudhuri R."/>
            <person name="La Ragione R.M."/>
            <person name="Hildebrand F."/>
            <person name="Pallen M.J."/>
        </authorList>
    </citation>
    <scope>NUCLEOTIDE SEQUENCE [LARGE SCALE GENOMIC DNA]</scope>
    <source>
        <strain evidence="4 5">Sa3CUA8</strain>
    </source>
</reference>
<keyword evidence="3" id="KW-1133">Transmembrane helix</keyword>
<feature type="transmembrane region" description="Helical" evidence="3">
    <location>
        <begin position="12"/>
        <end position="32"/>
    </location>
</feature>
<dbReference type="InterPro" id="IPR012902">
    <property type="entry name" value="N_methyl_site"/>
</dbReference>
<evidence type="ECO:0000256" key="3">
    <source>
        <dbReference type="SAM" id="Phobius"/>
    </source>
</evidence>
<evidence type="ECO:0000256" key="2">
    <source>
        <dbReference type="ARBA" id="ARBA00023287"/>
    </source>
</evidence>
<organism evidence="4 5">
    <name type="scientific">Sporosarcina gallistercoris</name>
    <dbReference type="NCBI Taxonomy" id="2762245"/>
    <lineage>
        <taxon>Bacteria</taxon>
        <taxon>Bacillati</taxon>
        <taxon>Bacillota</taxon>
        <taxon>Bacilli</taxon>
        <taxon>Bacillales</taxon>
        <taxon>Caryophanaceae</taxon>
        <taxon>Sporosarcina</taxon>
    </lineage>
</organism>
<comment type="subcellular location">
    <subcellularLocation>
        <location evidence="1">Cell surface</location>
    </subcellularLocation>
</comment>
<dbReference type="Pfam" id="PF07963">
    <property type="entry name" value="N_methyl"/>
    <property type="match status" value="1"/>
</dbReference>
<gene>
    <name evidence="4" type="ORF">H9659_08650</name>
</gene>
<evidence type="ECO:0000313" key="5">
    <source>
        <dbReference type="Proteomes" id="UP000659496"/>
    </source>
</evidence>
<protein>
    <submittedName>
        <fullName evidence="4">Prepilin-type N-terminal cleavage/methylation domain-containing protein</fullName>
    </submittedName>
</protein>
<dbReference type="Proteomes" id="UP000659496">
    <property type="component" value="Unassembled WGS sequence"/>
</dbReference>
<dbReference type="EMBL" id="JACSQY010000005">
    <property type="protein sequence ID" value="MBD7908397.1"/>
    <property type="molecule type" value="Genomic_DNA"/>
</dbReference>
<proteinExistence type="predicted"/>
<dbReference type="RefSeq" id="WP_191689540.1">
    <property type="nucleotide sequence ID" value="NZ_JACSQY010000005.1"/>
</dbReference>
<name>A0ABR8PJP8_9BACL</name>
<dbReference type="PROSITE" id="PS00409">
    <property type="entry name" value="PROKAR_NTER_METHYL"/>
    <property type="match status" value="1"/>
</dbReference>
<keyword evidence="5" id="KW-1185">Reference proteome</keyword>
<comment type="caution">
    <text evidence="4">The sequence shown here is derived from an EMBL/GenBank/DDBJ whole genome shotgun (WGS) entry which is preliminary data.</text>
</comment>
<evidence type="ECO:0000313" key="4">
    <source>
        <dbReference type="EMBL" id="MBD7908397.1"/>
    </source>
</evidence>